<sequence>MSNADAQICFTLNKRYRNWKFYAPLSPSIGDDVSNVFERTKKREPQFVMNVRTIFHLNLSAKALWSFGAIIVKYDDFRNLYNLSCSLPNIGKINFRVQRSSMGSSF</sequence>
<gene>
    <name evidence="1" type="ORF">NPIL_658741</name>
</gene>
<comment type="caution">
    <text evidence="1">The sequence shown here is derived from an EMBL/GenBank/DDBJ whole genome shotgun (WGS) entry which is preliminary data.</text>
</comment>
<name>A0A8X6PJE9_NEPPI</name>
<evidence type="ECO:0000313" key="1">
    <source>
        <dbReference type="EMBL" id="GFT71649.1"/>
    </source>
</evidence>
<protein>
    <submittedName>
        <fullName evidence="1">Uncharacterized protein</fullName>
    </submittedName>
</protein>
<evidence type="ECO:0000313" key="2">
    <source>
        <dbReference type="Proteomes" id="UP000887013"/>
    </source>
</evidence>
<reference evidence="1" key="1">
    <citation type="submission" date="2020-08" db="EMBL/GenBank/DDBJ databases">
        <title>Multicomponent nature underlies the extraordinary mechanical properties of spider dragline silk.</title>
        <authorList>
            <person name="Kono N."/>
            <person name="Nakamura H."/>
            <person name="Mori M."/>
            <person name="Yoshida Y."/>
            <person name="Ohtoshi R."/>
            <person name="Malay A.D."/>
            <person name="Moran D.A.P."/>
            <person name="Tomita M."/>
            <person name="Numata K."/>
            <person name="Arakawa K."/>
        </authorList>
    </citation>
    <scope>NUCLEOTIDE SEQUENCE</scope>
</reference>
<keyword evidence="2" id="KW-1185">Reference proteome</keyword>
<proteinExistence type="predicted"/>
<dbReference type="AlphaFoldDB" id="A0A8X6PJE9"/>
<dbReference type="Proteomes" id="UP000887013">
    <property type="component" value="Unassembled WGS sequence"/>
</dbReference>
<organism evidence="1 2">
    <name type="scientific">Nephila pilipes</name>
    <name type="common">Giant wood spider</name>
    <name type="synonym">Nephila maculata</name>
    <dbReference type="NCBI Taxonomy" id="299642"/>
    <lineage>
        <taxon>Eukaryota</taxon>
        <taxon>Metazoa</taxon>
        <taxon>Ecdysozoa</taxon>
        <taxon>Arthropoda</taxon>
        <taxon>Chelicerata</taxon>
        <taxon>Arachnida</taxon>
        <taxon>Araneae</taxon>
        <taxon>Araneomorphae</taxon>
        <taxon>Entelegynae</taxon>
        <taxon>Araneoidea</taxon>
        <taxon>Nephilidae</taxon>
        <taxon>Nephila</taxon>
    </lineage>
</organism>
<dbReference type="EMBL" id="BMAW01116683">
    <property type="protein sequence ID" value="GFT71649.1"/>
    <property type="molecule type" value="Genomic_DNA"/>
</dbReference>
<accession>A0A8X6PJE9</accession>